<evidence type="ECO:0000313" key="3">
    <source>
        <dbReference type="Proteomes" id="UP000245461"/>
    </source>
</evidence>
<dbReference type="Gene3D" id="3.40.50.1820">
    <property type="entry name" value="alpha/beta hydrolase"/>
    <property type="match status" value="1"/>
</dbReference>
<gene>
    <name evidence="2" type="ORF">DKG74_09905</name>
</gene>
<dbReference type="InterPro" id="IPR029058">
    <property type="entry name" value="AB_hydrolase_fold"/>
</dbReference>
<reference evidence="2 3" key="1">
    <citation type="submission" date="2018-05" db="EMBL/GenBank/DDBJ databases">
        <title>Zavarzinia sp. HR-AS.</title>
        <authorList>
            <person name="Lee Y."/>
            <person name="Jeon C.O."/>
        </authorList>
    </citation>
    <scope>NUCLEOTIDE SEQUENCE [LARGE SCALE GENOMIC DNA]</scope>
    <source>
        <strain evidence="2 3">HR-AS</strain>
    </source>
</reference>
<dbReference type="GO" id="GO:0016020">
    <property type="term" value="C:membrane"/>
    <property type="evidence" value="ECO:0007669"/>
    <property type="project" value="TreeGrafter"/>
</dbReference>
<keyword evidence="3" id="KW-1185">Reference proteome</keyword>
<feature type="domain" description="AB hydrolase-1" evidence="1">
    <location>
        <begin position="43"/>
        <end position="295"/>
    </location>
</feature>
<keyword evidence="2" id="KW-0378">Hydrolase</keyword>
<dbReference type="InterPro" id="IPR050266">
    <property type="entry name" value="AB_hydrolase_sf"/>
</dbReference>
<dbReference type="Pfam" id="PF12697">
    <property type="entry name" value="Abhydrolase_6"/>
    <property type="match status" value="1"/>
</dbReference>
<evidence type="ECO:0000313" key="2">
    <source>
        <dbReference type="EMBL" id="PWR22742.1"/>
    </source>
</evidence>
<evidence type="ECO:0000259" key="1">
    <source>
        <dbReference type="Pfam" id="PF12697"/>
    </source>
</evidence>
<protein>
    <submittedName>
        <fullName evidence="2">Alpha/beta hydrolase</fullName>
    </submittedName>
</protein>
<dbReference type="GO" id="GO:0016787">
    <property type="term" value="F:hydrolase activity"/>
    <property type="evidence" value="ECO:0007669"/>
    <property type="project" value="UniProtKB-KW"/>
</dbReference>
<organism evidence="2 3">
    <name type="scientific">Zavarzinia aquatilis</name>
    <dbReference type="NCBI Taxonomy" id="2211142"/>
    <lineage>
        <taxon>Bacteria</taxon>
        <taxon>Pseudomonadati</taxon>
        <taxon>Pseudomonadota</taxon>
        <taxon>Alphaproteobacteria</taxon>
        <taxon>Rhodospirillales</taxon>
        <taxon>Zavarziniaceae</taxon>
        <taxon>Zavarzinia</taxon>
    </lineage>
</organism>
<dbReference type="PRINTS" id="PR00111">
    <property type="entry name" value="ABHYDROLASE"/>
</dbReference>
<dbReference type="EMBL" id="QGLE01000005">
    <property type="protein sequence ID" value="PWR22742.1"/>
    <property type="molecule type" value="Genomic_DNA"/>
</dbReference>
<dbReference type="PANTHER" id="PTHR43798">
    <property type="entry name" value="MONOACYLGLYCEROL LIPASE"/>
    <property type="match status" value="1"/>
</dbReference>
<proteinExistence type="predicted"/>
<dbReference type="Proteomes" id="UP000245461">
    <property type="component" value="Unassembled WGS sequence"/>
</dbReference>
<dbReference type="PANTHER" id="PTHR43798:SF33">
    <property type="entry name" value="HYDROLASE, PUTATIVE (AFU_ORTHOLOGUE AFUA_2G14860)-RELATED"/>
    <property type="match status" value="1"/>
</dbReference>
<sequence length="308" mass="32588">MGGKKKEIPPLSLLHRIEIPAGDGHFSCLAGGPELGRAPLVHLAHATGMNAETYRALLEVLAERYTVRAVDLRGHGLSTVPAQASRLKSWARYVHDLVPILQGFGQKAILVGHSMGGAVSAELAALHPELAAGLLLIDPAVVPRVAAPAFALARLAGLSHRLPLAERASKRKDVWPSRAVMVKAYGGKGAFKTWGPGFLEAYVEGGTFDNPDGSVRLSCSPAWEAKTFSTIGLSFWRRVARVKCPVSVLYAEHQSTLGAKGAAALQALQPKAAIARVPGSSHFIPMEFPAAVIEAIDALRARVATESA</sequence>
<accession>A0A317E892</accession>
<dbReference type="SUPFAM" id="SSF53474">
    <property type="entry name" value="alpha/beta-Hydrolases"/>
    <property type="match status" value="1"/>
</dbReference>
<name>A0A317E892_9PROT</name>
<comment type="caution">
    <text evidence="2">The sequence shown here is derived from an EMBL/GenBank/DDBJ whole genome shotgun (WGS) entry which is preliminary data.</text>
</comment>
<dbReference type="OrthoDB" id="9801400at2"/>
<dbReference type="AlphaFoldDB" id="A0A317E892"/>
<dbReference type="InterPro" id="IPR000073">
    <property type="entry name" value="AB_hydrolase_1"/>
</dbReference>